<reference evidence="1 2" key="1">
    <citation type="submission" date="2020-05" db="EMBL/GenBank/DDBJ databases">
        <title>Genetic diversity of Pseudomonas cichorii.</title>
        <authorList>
            <person name="Tani S."/>
            <person name="Yagi H."/>
            <person name="Hashimoto S."/>
            <person name="Iiyama K."/>
            <person name="Furuya N."/>
        </authorList>
    </citation>
    <scope>NUCLEOTIDE SEQUENCE [LARGE SCALE GENOMIC DNA]</scope>
    <source>
        <strain evidence="1 2">LMG 2162</strain>
    </source>
</reference>
<evidence type="ECO:0000313" key="1">
    <source>
        <dbReference type="EMBL" id="GFM94947.1"/>
    </source>
</evidence>
<protein>
    <submittedName>
        <fullName evidence="1">Uncharacterized protein</fullName>
    </submittedName>
</protein>
<gene>
    <name evidence="1" type="ORF">PSCICP_49190</name>
</gene>
<dbReference type="EMBL" id="BLWA01000024">
    <property type="protein sequence ID" value="GFM94947.1"/>
    <property type="molecule type" value="Genomic_DNA"/>
</dbReference>
<proteinExistence type="predicted"/>
<accession>A0ABQ1DVT8</accession>
<name>A0ABQ1DVT8_PSECI</name>
<evidence type="ECO:0000313" key="2">
    <source>
        <dbReference type="Proteomes" id="UP000614982"/>
    </source>
</evidence>
<sequence>MSNLRDGRVKTECATLSARGGYKLNGQMAKRPGIPCLSIVMPQENDGALRYVVPFKTPT</sequence>
<comment type="caution">
    <text evidence="1">The sequence shown here is derived from an EMBL/GenBank/DDBJ whole genome shotgun (WGS) entry which is preliminary data.</text>
</comment>
<keyword evidence="2" id="KW-1185">Reference proteome</keyword>
<dbReference type="Proteomes" id="UP000614982">
    <property type="component" value="Unassembled WGS sequence"/>
</dbReference>
<organism evidence="1 2">
    <name type="scientific">Pseudomonas cichorii</name>
    <dbReference type="NCBI Taxonomy" id="36746"/>
    <lineage>
        <taxon>Bacteria</taxon>
        <taxon>Pseudomonadati</taxon>
        <taxon>Pseudomonadota</taxon>
        <taxon>Gammaproteobacteria</taxon>
        <taxon>Pseudomonadales</taxon>
        <taxon>Pseudomonadaceae</taxon>
        <taxon>Pseudomonas</taxon>
    </lineage>
</organism>